<feature type="domain" description="Glycosyltransferase subfamily 4-like N-terminal" evidence="2">
    <location>
        <begin position="16"/>
        <end position="173"/>
    </location>
</feature>
<gene>
    <name evidence="3" type="ORF">GCM10023173_11840</name>
</gene>
<feature type="domain" description="Glycosyl transferase family 1" evidence="1">
    <location>
        <begin position="186"/>
        <end position="345"/>
    </location>
</feature>
<protein>
    <submittedName>
        <fullName evidence="3">Glycosyltransferase family 1 protein</fullName>
    </submittedName>
</protein>
<dbReference type="Proteomes" id="UP001500394">
    <property type="component" value="Unassembled WGS sequence"/>
</dbReference>
<keyword evidence="4" id="KW-1185">Reference proteome</keyword>
<dbReference type="PANTHER" id="PTHR45947:SF3">
    <property type="entry name" value="SULFOQUINOVOSYL TRANSFERASE SQD2"/>
    <property type="match status" value="1"/>
</dbReference>
<dbReference type="InterPro" id="IPR050194">
    <property type="entry name" value="Glycosyltransferase_grp1"/>
</dbReference>
<name>A0ABP8R098_9SPHI</name>
<dbReference type="Gene3D" id="3.40.50.2000">
    <property type="entry name" value="Glycogen Phosphorylase B"/>
    <property type="match status" value="2"/>
</dbReference>
<dbReference type="Pfam" id="PF13439">
    <property type="entry name" value="Glyco_transf_4"/>
    <property type="match status" value="1"/>
</dbReference>
<comment type="caution">
    <text evidence="3">The sequence shown here is derived from an EMBL/GenBank/DDBJ whole genome shotgun (WGS) entry which is preliminary data.</text>
</comment>
<dbReference type="EMBL" id="BAABGR010000015">
    <property type="protein sequence ID" value="GAA4514814.1"/>
    <property type="molecule type" value="Genomic_DNA"/>
</dbReference>
<evidence type="ECO:0000313" key="3">
    <source>
        <dbReference type="EMBL" id="GAA4514814.1"/>
    </source>
</evidence>
<evidence type="ECO:0000313" key="4">
    <source>
        <dbReference type="Proteomes" id="UP001500394"/>
    </source>
</evidence>
<dbReference type="InterPro" id="IPR001296">
    <property type="entry name" value="Glyco_trans_1"/>
</dbReference>
<dbReference type="RefSeq" id="WP_345066055.1">
    <property type="nucleotide sequence ID" value="NZ_BAABGR010000015.1"/>
</dbReference>
<evidence type="ECO:0000259" key="1">
    <source>
        <dbReference type="Pfam" id="PF00534"/>
    </source>
</evidence>
<dbReference type="SUPFAM" id="SSF53756">
    <property type="entry name" value="UDP-Glycosyltransferase/glycogen phosphorylase"/>
    <property type="match status" value="1"/>
</dbReference>
<dbReference type="Pfam" id="PF00534">
    <property type="entry name" value="Glycos_transf_1"/>
    <property type="match status" value="1"/>
</dbReference>
<proteinExistence type="predicted"/>
<organism evidence="3 4">
    <name type="scientific">Sphingobacterium thermophilum</name>
    <dbReference type="NCBI Taxonomy" id="768534"/>
    <lineage>
        <taxon>Bacteria</taxon>
        <taxon>Pseudomonadati</taxon>
        <taxon>Bacteroidota</taxon>
        <taxon>Sphingobacteriia</taxon>
        <taxon>Sphingobacteriales</taxon>
        <taxon>Sphingobacteriaceae</taxon>
        <taxon>Sphingobacterium</taxon>
    </lineage>
</organism>
<evidence type="ECO:0000259" key="2">
    <source>
        <dbReference type="Pfam" id="PF13439"/>
    </source>
</evidence>
<accession>A0ABP8R098</accession>
<dbReference type="InterPro" id="IPR028098">
    <property type="entry name" value="Glyco_trans_4-like_N"/>
</dbReference>
<dbReference type="PANTHER" id="PTHR45947">
    <property type="entry name" value="SULFOQUINOVOSYL TRANSFERASE SQD2"/>
    <property type="match status" value="1"/>
</dbReference>
<sequence>MQEIEVVHIVAKLDRGGVEVWLKELFECHKKLGVRTSFIATKNSEGYFDKDLISKGAKIFRIDSSNNILFLVRLYFFFKKHKFQVVHSHLLNFSGLIMFVAWLANIPIRVSHSHSDKSLINFKANLIRKAYLKITQVLLKRFATKRLACSNLAGRSLYGNYSFKVIENGINVEKFNDKNVNLRAKYLKEFGIKEEDRVIGHVGRFSIPKNHDFIVDIIQRLTQRINNFKIILVGSGELEDNIKDKVFRLGLTKYFVFAGGRDDVPDLMTNLFDIFLFPSLYEGMPISLIETQVAGLPSIISSSIPRDVIKIESLFKIISLKESAETWAEAIEEVLTYTPINNRFHKLNSKSIIETSDLNISVSANKLLNIYKGA</sequence>
<reference evidence="4" key="1">
    <citation type="journal article" date="2019" name="Int. J. Syst. Evol. Microbiol.">
        <title>The Global Catalogue of Microorganisms (GCM) 10K type strain sequencing project: providing services to taxonomists for standard genome sequencing and annotation.</title>
        <authorList>
            <consortium name="The Broad Institute Genomics Platform"/>
            <consortium name="The Broad Institute Genome Sequencing Center for Infectious Disease"/>
            <person name="Wu L."/>
            <person name="Ma J."/>
        </authorList>
    </citation>
    <scope>NUCLEOTIDE SEQUENCE [LARGE SCALE GENOMIC DNA]</scope>
    <source>
        <strain evidence="4">JCM 17858</strain>
    </source>
</reference>